<proteinExistence type="predicted"/>
<comment type="caution">
    <text evidence="1">The sequence shown here is derived from an EMBL/GenBank/DDBJ whole genome shotgun (WGS) entry which is preliminary data.</text>
</comment>
<keyword evidence="2" id="KW-1185">Reference proteome</keyword>
<evidence type="ECO:0000313" key="1">
    <source>
        <dbReference type="EMBL" id="MPC44364.1"/>
    </source>
</evidence>
<evidence type="ECO:0000313" key="2">
    <source>
        <dbReference type="Proteomes" id="UP000324222"/>
    </source>
</evidence>
<protein>
    <submittedName>
        <fullName evidence="1">Uncharacterized protein</fullName>
    </submittedName>
</protein>
<dbReference type="AlphaFoldDB" id="A0A5B7FIU1"/>
<name>A0A5B7FIU1_PORTR</name>
<organism evidence="1 2">
    <name type="scientific">Portunus trituberculatus</name>
    <name type="common">Swimming crab</name>
    <name type="synonym">Neptunus trituberculatus</name>
    <dbReference type="NCBI Taxonomy" id="210409"/>
    <lineage>
        <taxon>Eukaryota</taxon>
        <taxon>Metazoa</taxon>
        <taxon>Ecdysozoa</taxon>
        <taxon>Arthropoda</taxon>
        <taxon>Crustacea</taxon>
        <taxon>Multicrustacea</taxon>
        <taxon>Malacostraca</taxon>
        <taxon>Eumalacostraca</taxon>
        <taxon>Eucarida</taxon>
        <taxon>Decapoda</taxon>
        <taxon>Pleocyemata</taxon>
        <taxon>Brachyura</taxon>
        <taxon>Eubrachyura</taxon>
        <taxon>Portunoidea</taxon>
        <taxon>Portunidae</taxon>
        <taxon>Portuninae</taxon>
        <taxon>Portunus</taxon>
    </lineage>
</organism>
<sequence>MSCSPACLSSASPQSHSHLTIIPALNSQSLSQHLTHYKHPLLMFILIIISLTLYQSHVYSSSRLVPHTDSPHCSFVVLTAASLLASVVCQPRTG</sequence>
<dbReference type="Proteomes" id="UP000324222">
    <property type="component" value="Unassembled WGS sequence"/>
</dbReference>
<reference evidence="1 2" key="1">
    <citation type="submission" date="2019-05" db="EMBL/GenBank/DDBJ databases">
        <title>Another draft genome of Portunus trituberculatus and its Hox gene families provides insights of decapod evolution.</title>
        <authorList>
            <person name="Jeong J.-H."/>
            <person name="Song I."/>
            <person name="Kim S."/>
            <person name="Choi T."/>
            <person name="Kim D."/>
            <person name="Ryu S."/>
            <person name="Kim W."/>
        </authorList>
    </citation>
    <scope>NUCLEOTIDE SEQUENCE [LARGE SCALE GENOMIC DNA]</scope>
    <source>
        <tissue evidence="1">Muscle</tissue>
    </source>
</reference>
<accession>A0A5B7FIU1</accession>
<gene>
    <name evidence="1" type="ORF">E2C01_038037</name>
</gene>
<dbReference type="EMBL" id="VSRR010006246">
    <property type="protein sequence ID" value="MPC44364.1"/>
    <property type="molecule type" value="Genomic_DNA"/>
</dbReference>